<evidence type="ECO:0000256" key="3">
    <source>
        <dbReference type="ARBA" id="ARBA00022989"/>
    </source>
</evidence>
<feature type="transmembrane region" description="Helical" evidence="5">
    <location>
        <begin position="41"/>
        <end position="58"/>
    </location>
</feature>
<keyword evidence="3 5" id="KW-1133">Transmembrane helix</keyword>
<dbReference type="InterPro" id="IPR011547">
    <property type="entry name" value="SLC26A/SulP_dom"/>
</dbReference>
<feature type="transmembrane region" description="Helical" evidence="5">
    <location>
        <begin position="194"/>
        <end position="212"/>
    </location>
</feature>
<dbReference type="EMBL" id="CAAHFG010000002">
    <property type="protein sequence ID" value="VGO14937.1"/>
    <property type="molecule type" value="Genomic_DNA"/>
</dbReference>
<evidence type="ECO:0000256" key="4">
    <source>
        <dbReference type="ARBA" id="ARBA00023136"/>
    </source>
</evidence>
<evidence type="ECO:0000256" key="2">
    <source>
        <dbReference type="ARBA" id="ARBA00022692"/>
    </source>
</evidence>
<dbReference type="InterPro" id="IPR036513">
    <property type="entry name" value="STAS_dom_sf"/>
</dbReference>
<feature type="transmembrane region" description="Helical" evidence="5">
    <location>
        <begin position="94"/>
        <end position="115"/>
    </location>
</feature>
<feature type="domain" description="STAS" evidence="6">
    <location>
        <begin position="444"/>
        <end position="548"/>
    </location>
</feature>
<dbReference type="InterPro" id="IPR001902">
    <property type="entry name" value="SLC26A/SulP_fam"/>
</dbReference>
<gene>
    <name evidence="7" type="ORF">PDESU_03517</name>
</gene>
<dbReference type="CDD" id="cd07042">
    <property type="entry name" value="STAS_SulP_like_sulfate_transporter"/>
    <property type="match status" value="1"/>
</dbReference>
<dbReference type="SUPFAM" id="SSF52091">
    <property type="entry name" value="SpoIIaa-like"/>
    <property type="match status" value="1"/>
</dbReference>
<feature type="transmembrane region" description="Helical" evidence="5">
    <location>
        <begin position="322"/>
        <end position="342"/>
    </location>
</feature>
<organism evidence="7 8">
    <name type="scientific">Pontiella desulfatans</name>
    <dbReference type="NCBI Taxonomy" id="2750659"/>
    <lineage>
        <taxon>Bacteria</taxon>
        <taxon>Pseudomonadati</taxon>
        <taxon>Kiritimatiellota</taxon>
        <taxon>Kiritimatiellia</taxon>
        <taxon>Kiritimatiellales</taxon>
        <taxon>Pontiellaceae</taxon>
        <taxon>Pontiella</taxon>
    </lineage>
</organism>
<dbReference type="GO" id="GO:0016020">
    <property type="term" value="C:membrane"/>
    <property type="evidence" value="ECO:0007669"/>
    <property type="project" value="UniProtKB-SubCell"/>
</dbReference>
<evidence type="ECO:0000259" key="6">
    <source>
        <dbReference type="PROSITE" id="PS50801"/>
    </source>
</evidence>
<dbReference type="GO" id="GO:0055085">
    <property type="term" value="P:transmembrane transport"/>
    <property type="evidence" value="ECO:0007669"/>
    <property type="project" value="InterPro"/>
</dbReference>
<dbReference type="Proteomes" id="UP000366872">
    <property type="component" value="Unassembled WGS sequence"/>
</dbReference>
<dbReference type="AlphaFoldDB" id="A0A6C2U549"/>
<keyword evidence="4 5" id="KW-0472">Membrane</keyword>
<reference evidence="7 8" key="1">
    <citation type="submission" date="2019-04" db="EMBL/GenBank/DDBJ databases">
        <authorList>
            <person name="Van Vliet M D."/>
        </authorList>
    </citation>
    <scope>NUCLEOTIDE SEQUENCE [LARGE SCALE GENOMIC DNA]</scope>
    <source>
        <strain evidence="7 8">F1</strain>
    </source>
</reference>
<evidence type="ECO:0000256" key="5">
    <source>
        <dbReference type="SAM" id="Phobius"/>
    </source>
</evidence>
<keyword evidence="2 5" id="KW-0812">Transmembrane</keyword>
<dbReference type="Gene3D" id="3.30.750.24">
    <property type="entry name" value="STAS domain"/>
    <property type="match status" value="1"/>
</dbReference>
<evidence type="ECO:0000256" key="1">
    <source>
        <dbReference type="ARBA" id="ARBA00004141"/>
    </source>
</evidence>
<dbReference type="PANTHER" id="PTHR11814">
    <property type="entry name" value="SULFATE TRANSPORTER"/>
    <property type="match status" value="1"/>
</dbReference>
<feature type="transmembrane region" description="Helical" evidence="5">
    <location>
        <begin position="348"/>
        <end position="364"/>
    </location>
</feature>
<proteinExistence type="predicted"/>
<evidence type="ECO:0000313" key="7">
    <source>
        <dbReference type="EMBL" id="VGO14937.1"/>
    </source>
</evidence>
<dbReference type="PROSITE" id="PS50801">
    <property type="entry name" value="STAS"/>
    <property type="match status" value="1"/>
</dbReference>
<protein>
    <submittedName>
        <fullName evidence="7">Putative sulfate transporter</fullName>
    </submittedName>
</protein>
<dbReference type="InterPro" id="IPR002645">
    <property type="entry name" value="STAS_dom"/>
</dbReference>
<dbReference type="Pfam" id="PF00916">
    <property type="entry name" value="Sulfate_transp"/>
    <property type="match status" value="1"/>
</dbReference>
<feature type="transmembrane region" description="Helical" evidence="5">
    <location>
        <begin position="167"/>
        <end position="187"/>
    </location>
</feature>
<dbReference type="RefSeq" id="WP_136080556.1">
    <property type="nucleotide sequence ID" value="NZ_CAAHFG010000002.1"/>
</dbReference>
<sequence length="560" mass="59673">MAWLPIGKAGLRSDVLAGLTVALILIPQSMAYAELAGLPVWMGLYAAFLPVIIGGLWGSSNHLQTGPGATMALVVSSSLMPLAAVGSAEYAALAVQLAFMVGALWALIAVFRLGFIMNFLSRPVIEGFINAGGILIGLSQVVKILGIEGARSDSLLADLVVLIEQLGSVNWISLAMGAVSLVLLLAGRRFFPRIPTALLVAAGFAFLTYTLGLSDPERVRQPLAIVGAIPAGLPRPVWPVPDAGNLIRLMPGALTFALIGFMETCSVARGIAARSHQKLSVNQEAVGQALASFCTAFSGGQPINGSFSRSALNFASGARSGLAAVFTGVFVLVFLLFCTPLFYYLPKTVLAAIIIAAVIKLMNFRQLASFMKIDKADGSAAWITFAATLVFAPALEKGILIGASVSILIHLYRMMRPHVAVLGRHSDGMLRDADLHHLKIDRLLLAIRLDGRLFFANTSYFEDQVHAALERFPETRHVAIMFNGINEIDSSGTEMLKELCGQLSLLGVSVLFVGVKSHALKVLRAGGLESIIGPENFFGTYDHALDAVIARMPSEMNYNI</sequence>
<accession>A0A6C2U549</accession>
<evidence type="ECO:0000313" key="8">
    <source>
        <dbReference type="Proteomes" id="UP000366872"/>
    </source>
</evidence>
<feature type="transmembrane region" description="Helical" evidence="5">
    <location>
        <begin position="70"/>
        <end position="88"/>
    </location>
</feature>
<feature type="transmembrane region" description="Helical" evidence="5">
    <location>
        <begin position="246"/>
        <end position="268"/>
    </location>
</feature>
<comment type="subcellular location">
    <subcellularLocation>
        <location evidence="1">Membrane</location>
        <topology evidence="1">Multi-pass membrane protein</topology>
    </subcellularLocation>
</comment>
<keyword evidence="8" id="KW-1185">Reference proteome</keyword>
<name>A0A6C2U549_PONDE</name>
<dbReference type="Pfam" id="PF01740">
    <property type="entry name" value="STAS"/>
    <property type="match status" value="1"/>
</dbReference>
<feature type="transmembrane region" description="Helical" evidence="5">
    <location>
        <begin position="127"/>
        <end position="147"/>
    </location>
</feature>